<dbReference type="InterPro" id="IPR032413">
    <property type="entry name" value="Arm_3"/>
</dbReference>
<keyword evidence="2" id="KW-0813">Transport</keyword>
<dbReference type="InterPro" id="IPR016024">
    <property type="entry name" value="ARM-type_fold"/>
</dbReference>
<reference evidence="6" key="2">
    <citation type="submission" date="2011-02" db="EMBL/GenBank/DDBJ databases">
        <authorList>
            <person name="MacLean D."/>
        </authorList>
    </citation>
    <scope>NUCLEOTIDE SEQUENCE</scope>
</reference>
<comment type="similarity">
    <text evidence="1">Belongs to the importin alpha family.</text>
</comment>
<dbReference type="Pfam" id="PF00514">
    <property type="entry name" value="Arm"/>
    <property type="match status" value="2"/>
</dbReference>
<dbReference type="SUPFAM" id="SSF48371">
    <property type="entry name" value="ARM repeat"/>
    <property type="match status" value="1"/>
</dbReference>
<evidence type="ECO:0000256" key="1">
    <source>
        <dbReference type="ARBA" id="ARBA00010394"/>
    </source>
</evidence>
<dbReference type="InterPro" id="IPR000225">
    <property type="entry name" value="Armadillo"/>
</dbReference>
<evidence type="ECO:0000256" key="4">
    <source>
        <dbReference type="PROSITE-ProRule" id="PRU00259"/>
    </source>
</evidence>
<dbReference type="GO" id="GO:0061608">
    <property type="term" value="F:nuclear import signal receptor activity"/>
    <property type="evidence" value="ECO:0007669"/>
    <property type="project" value="InterPro"/>
</dbReference>
<accession>F0WCY8</accession>
<dbReference type="SMART" id="SM00185">
    <property type="entry name" value="ARM"/>
    <property type="match status" value="7"/>
</dbReference>
<reference evidence="6" key="1">
    <citation type="journal article" date="2011" name="PLoS Biol.">
        <title>Gene gain and loss during evolution of obligate parasitism in the white rust pathogen of Arabidopsis thaliana.</title>
        <authorList>
            <person name="Kemen E."/>
            <person name="Gardiner A."/>
            <person name="Schultz-Larsen T."/>
            <person name="Kemen A.C."/>
            <person name="Balmuth A.L."/>
            <person name="Robert-Seilaniantz A."/>
            <person name="Bailey K."/>
            <person name="Holub E."/>
            <person name="Studholme D.J."/>
            <person name="Maclean D."/>
            <person name="Jones J.D."/>
        </authorList>
    </citation>
    <scope>NUCLEOTIDE SEQUENCE</scope>
</reference>
<proteinExistence type="inferred from homology"/>
<feature type="domain" description="IBB" evidence="5">
    <location>
        <begin position="18"/>
        <end position="74"/>
    </location>
</feature>
<dbReference type="EMBL" id="FR824107">
    <property type="protein sequence ID" value="CCA19059.1"/>
    <property type="molecule type" value="Genomic_DNA"/>
</dbReference>
<name>F0WCY8_9STRA</name>
<dbReference type="Pfam" id="PF16186">
    <property type="entry name" value="Arm_3"/>
    <property type="match status" value="1"/>
</dbReference>
<protein>
    <submittedName>
        <fullName evidence="6">Importin subunit alpha putative</fullName>
    </submittedName>
</protein>
<evidence type="ECO:0000313" key="6">
    <source>
        <dbReference type="EMBL" id="CCA19059.1"/>
    </source>
</evidence>
<dbReference type="PROSITE" id="PS50176">
    <property type="entry name" value="ARM_REPEAT"/>
    <property type="match status" value="1"/>
</dbReference>
<dbReference type="Gene3D" id="1.25.10.10">
    <property type="entry name" value="Leucine-rich Repeat Variant"/>
    <property type="match status" value="2"/>
</dbReference>
<organism evidence="6">
    <name type="scientific">Albugo laibachii Nc14</name>
    <dbReference type="NCBI Taxonomy" id="890382"/>
    <lineage>
        <taxon>Eukaryota</taxon>
        <taxon>Sar</taxon>
        <taxon>Stramenopiles</taxon>
        <taxon>Oomycota</taxon>
        <taxon>Peronosporomycetes</taxon>
        <taxon>Albuginales</taxon>
        <taxon>Albuginaceae</taxon>
        <taxon>Albugo</taxon>
    </lineage>
</organism>
<dbReference type="InterPro" id="IPR002652">
    <property type="entry name" value="Importin-a_IBB"/>
</dbReference>
<gene>
    <name evidence="6" type="primary">AlNc14C62G4512</name>
    <name evidence="6" type="ORF">ALNC14_052020</name>
</gene>
<dbReference type="HOGENOM" id="CLU_018084_3_0_1"/>
<evidence type="ECO:0000259" key="5">
    <source>
        <dbReference type="Pfam" id="PF01749"/>
    </source>
</evidence>
<dbReference type="InterPro" id="IPR011989">
    <property type="entry name" value="ARM-like"/>
</dbReference>
<dbReference type="PANTHER" id="PTHR23316">
    <property type="entry name" value="IMPORTIN ALPHA"/>
    <property type="match status" value="1"/>
</dbReference>
<dbReference type="AlphaFoldDB" id="F0WCY8"/>
<sequence>MSSARKSVKGVENKGGLTGRRKRQETLLCIRKAKKEDVYTTRRNLKANRPKGTIDAEHNAANSTGLDGTSKKELLENIAARSQSLLIGIQHADPVTRQKSVRGFVYLLSSGVPSLFDESDSQHAGLWNTILTALPWFLQVLNEPIQNARSLETHSDAAFALRFISSMEKAKFVIQAGAVPRLVQLFQSGISDLQIQAAWCLGNIASESPQCCTEVIQQFPPSLVLPHIQMATPSLRRAAVWLLRSLIEYPDVLEKHNALSSTVKKEIVNVICNVILHLARDKIHAVKQGNSQGKSEVSVSAPLSISPWRLFEISTGKPAPNDVAVVRFLRAVDNSTVEVVDVDVNFDTGENMVFTAQISDLRPMPVVDEILSNDGNDSDEEAFELTEEVVLTLCDSCWSLVELTVFDQEMTEVIVASGVCTCLVELLHITQSAVVISPILRLLGNVVSGELNCCQAVIDAKLLSAMPVVLSNVSRSVREEACWILSNIAGGQEQQVTAMLHAPNVLVSLVEQITWAEYRVRREATWAMCNIIVQSSADCILDLIRLGVLKSFCPLLDEWEDPMLEMVILETIENLLSKNPQEGRIVLEESGCLAKLEELCYDQNQDVSAMASSLIDTYFSSEINEQEENDSIGPCIVSQNGSHSEDSTKAFNFRPVEQQVEFRF</sequence>
<evidence type="ECO:0000256" key="2">
    <source>
        <dbReference type="ARBA" id="ARBA00022448"/>
    </source>
</evidence>
<feature type="repeat" description="ARM" evidence="4">
    <location>
        <begin position="177"/>
        <end position="205"/>
    </location>
</feature>
<dbReference type="Pfam" id="PF01749">
    <property type="entry name" value="IBB"/>
    <property type="match status" value="1"/>
</dbReference>
<keyword evidence="3" id="KW-0653">Protein transport</keyword>
<evidence type="ECO:0000256" key="3">
    <source>
        <dbReference type="ARBA" id="ARBA00022927"/>
    </source>
</evidence>
<dbReference type="GO" id="GO:0006606">
    <property type="term" value="P:protein import into nucleus"/>
    <property type="evidence" value="ECO:0007669"/>
    <property type="project" value="InterPro"/>
</dbReference>